<dbReference type="Proteomes" id="UP000195386">
    <property type="component" value="Unassembled WGS sequence"/>
</dbReference>
<organism evidence="1 2">
    <name type="scientific">Bacteroides clarus</name>
    <dbReference type="NCBI Taxonomy" id="626929"/>
    <lineage>
        <taxon>Bacteria</taxon>
        <taxon>Pseudomonadati</taxon>
        <taxon>Bacteroidota</taxon>
        <taxon>Bacteroidia</taxon>
        <taxon>Bacteroidales</taxon>
        <taxon>Bacteroidaceae</taxon>
        <taxon>Bacteroides</taxon>
    </lineage>
</organism>
<reference evidence="2" key="1">
    <citation type="submission" date="2017-04" db="EMBL/GenBank/DDBJ databases">
        <title>Function of individual gut microbiota members based on whole genome sequencing of pure cultures obtained from chicken caecum.</title>
        <authorList>
            <person name="Medvecky M."/>
            <person name="Cejkova D."/>
            <person name="Polansky O."/>
            <person name="Karasova D."/>
            <person name="Kubasova T."/>
            <person name="Cizek A."/>
            <person name="Rychlik I."/>
        </authorList>
    </citation>
    <scope>NUCLEOTIDE SEQUENCE [LARGE SCALE GENOMIC DNA]</scope>
    <source>
        <strain evidence="2">An43</strain>
    </source>
</reference>
<protein>
    <submittedName>
        <fullName evidence="1">Uncharacterized protein</fullName>
    </submittedName>
</protein>
<sequence>MSNNSSIYTLNSNYIPNSKCFGPDIIPCKGNCMYPKRKRAVAKFKQQFTPSDENLSTELKEREKKLSPIQENDITDFIKYNSRRYINNLDKWL</sequence>
<dbReference type="EMBL" id="NFII01000004">
    <property type="protein sequence ID" value="OUO01757.1"/>
    <property type="molecule type" value="Genomic_DNA"/>
</dbReference>
<name>A0A1Y3YVL6_9BACE</name>
<comment type="caution">
    <text evidence="1">The sequence shown here is derived from an EMBL/GenBank/DDBJ whole genome shotgun (WGS) entry which is preliminary data.</text>
</comment>
<accession>A0A1Y3YVL6</accession>
<evidence type="ECO:0000313" key="1">
    <source>
        <dbReference type="EMBL" id="OUO01757.1"/>
    </source>
</evidence>
<gene>
    <name evidence="1" type="ORF">B5F97_05910</name>
</gene>
<proteinExistence type="predicted"/>
<evidence type="ECO:0000313" key="2">
    <source>
        <dbReference type="Proteomes" id="UP000195386"/>
    </source>
</evidence>
<dbReference type="AlphaFoldDB" id="A0A1Y3YVL6"/>